<gene>
    <name evidence="2" type="ORF">P4O66_009097</name>
</gene>
<keyword evidence="3" id="KW-1185">Reference proteome</keyword>
<feature type="non-terminal residue" evidence="2">
    <location>
        <position position="1"/>
    </location>
</feature>
<feature type="region of interest" description="Disordered" evidence="1">
    <location>
        <begin position="1"/>
        <end position="98"/>
    </location>
</feature>
<reference evidence="2" key="1">
    <citation type="submission" date="2023-03" db="EMBL/GenBank/DDBJ databases">
        <title>Electrophorus voltai genome.</title>
        <authorList>
            <person name="Bian C."/>
        </authorList>
    </citation>
    <scope>NUCLEOTIDE SEQUENCE</scope>
    <source>
        <strain evidence="2">CB-2022</strain>
        <tissue evidence="2">Muscle</tissue>
    </source>
</reference>
<sequence>HHQTRDSKSPGNAGTRASRRSQKKQDHVYFNDDEIPGSPVPVAIPQATQPDPVPSVRDAACPVTRSVPVAKQLDPSGLPPLIGPDLPDPQPRLRTRHH</sequence>
<feature type="compositionally biased region" description="Pro residues" evidence="1">
    <location>
        <begin position="77"/>
        <end position="90"/>
    </location>
</feature>
<dbReference type="EMBL" id="JAROKS010000015">
    <property type="protein sequence ID" value="KAK1795997.1"/>
    <property type="molecule type" value="Genomic_DNA"/>
</dbReference>
<protein>
    <submittedName>
        <fullName evidence="2">Uncharacterized protein</fullName>
    </submittedName>
</protein>
<proteinExistence type="predicted"/>
<organism evidence="2 3">
    <name type="scientific">Electrophorus voltai</name>
    <dbReference type="NCBI Taxonomy" id="2609070"/>
    <lineage>
        <taxon>Eukaryota</taxon>
        <taxon>Metazoa</taxon>
        <taxon>Chordata</taxon>
        <taxon>Craniata</taxon>
        <taxon>Vertebrata</taxon>
        <taxon>Euteleostomi</taxon>
        <taxon>Actinopterygii</taxon>
        <taxon>Neopterygii</taxon>
        <taxon>Teleostei</taxon>
        <taxon>Ostariophysi</taxon>
        <taxon>Gymnotiformes</taxon>
        <taxon>Gymnotoidei</taxon>
        <taxon>Gymnotidae</taxon>
        <taxon>Electrophorus</taxon>
    </lineage>
</organism>
<comment type="caution">
    <text evidence="2">The sequence shown here is derived from an EMBL/GenBank/DDBJ whole genome shotgun (WGS) entry which is preliminary data.</text>
</comment>
<dbReference type="AlphaFoldDB" id="A0AAD8ZBD4"/>
<name>A0AAD8ZBD4_9TELE</name>
<evidence type="ECO:0000313" key="3">
    <source>
        <dbReference type="Proteomes" id="UP001239994"/>
    </source>
</evidence>
<evidence type="ECO:0000313" key="2">
    <source>
        <dbReference type="EMBL" id="KAK1795997.1"/>
    </source>
</evidence>
<dbReference type="Proteomes" id="UP001239994">
    <property type="component" value="Unassembled WGS sequence"/>
</dbReference>
<accession>A0AAD8ZBD4</accession>
<evidence type="ECO:0000256" key="1">
    <source>
        <dbReference type="SAM" id="MobiDB-lite"/>
    </source>
</evidence>